<reference evidence="2" key="1">
    <citation type="submission" date="2023-08" db="EMBL/GenBank/DDBJ databases">
        <title>Mucin Metabolism Genes Underlie the Key Renovations of Bacteroides xylanisolvens Genomes in Captive Great Apes.</title>
        <authorList>
            <person name="Nishida A.H."/>
        </authorList>
    </citation>
    <scope>NUCLEOTIDE SEQUENCE</scope>
    <source>
        <strain evidence="2">P13.H9</strain>
        <strain evidence="1">P19.10B</strain>
    </source>
</reference>
<gene>
    <name evidence="2" type="ORF">LD004_17495</name>
    <name evidence="1" type="ORF">LDZ35_05360</name>
</gene>
<proteinExistence type="predicted"/>
<evidence type="ECO:0000313" key="3">
    <source>
        <dbReference type="Proteomes" id="UP001198461"/>
    </source>
</evidence>
<dbReference type="EMBL" id="JAIWWW010000009">
    <property type="protein sequence ID" value="MCA4522639.1"/>
    <property type="molecule type" value="Genomic_DNA"/>
</dbReference>
<dbReference type="Proteomes" id="UP001197958">
    <property type="component" value="Unassembled WGS sequence"/>
</dbReference>
<evidence type="ECO:0008006" key="4">
    <source>
        <dbReference type="Google" id="ProtNLM"/>
    </source>
</evidence>
<dbReference type="EMBL" id="JAIWYE010000031">
    <property type="protein sequence ID" value="MCA4705400.1"/>
    <property type="molecule type" value="Genomic_DNA"/>
</dbReference>
<evidence type="ECO:0000313" key="2">
    <source>
        <dbReference type="EMBL" id="MCA4705400.1"/>
    </source>
</evidence>
<dbReference type="RefSeq" id="WP_072067762.1">
    <property type="nucleotide sequence ID" value="NZ_CP183042.1"/>
</dbReference>
<organism evidence="2 3">
    <name type="scientific">Bacteroides xylanisolvens</name>
    <dbReference type="NCBI Taxonomy" id="371601"/>
    <lineage>
        <taxon>Bacteria</taxon>
        <taxon>Pseudomonadati</taxon>
        <taxon>Bacteroidota</taxon>
        <taxon>Bacteroidia</taxon>
        <taxon>Bacteroidales</taxon>
        <taxon>Bacteroidaceae</taxon>
        <taxon>Bacteroides</taxon>
    </lineage>
</organism>
<protein>
    <recommendedName>
        <fullName evidence="4">Fimbrillin family protein</fullName>
    </recommendedName>
</protein>
<sequence length="301" mass="32532">MKTKSIIYSAAVLSVAFVSCQKETVKQDNADCAIVASFDINNIESRADASELSDFYLYIDQPVGTDYYVVLSKGDGSEWKAYQCDVSGNITTTEQTVLLTDDVANIKAVAFDIEDMVVTKEQCLSSVPLSRESSVSPDNAFNKDIIYASTSEVDVQQDGNVGDETGTPADNSGIITISAEGVITISMEHLLGKFSVECPGLPEENSITALSLSSAKVIQSWKPSVNEFVLSDEAVEVDLNIESKSFYLHPQTIENAVVEMTVSASELTVSDGTDVSEEIYSASLGTVVIKRNVESKFTLNY</sequence>
<dbReference type="AlphaFoldDB" id="A0AAW4T7E6"/>
<accession>A0AAW4T7E6</accession>
<evidence type="ECO:0000313" key="1">
    <source>
        <dbReference type="EMBL" id="MCA4522639.1"/>
    </source>
</evidence>
<dbReference type="PROSITE" id="PS51257">
    <property type="entry name" value="PROKAR_LIPOPROTEIN"/>
    <property type="match status" value="1"/>
</dbReference>
<dbReference type="Proteomes" id="UP001198461">
    <property type="component" value="Unassembled WGS sequence"/>
</dbReference>
<name>A0AAW4T7E6_9BACE</name>
<comment type="caution">
    <text evidence="2">The sequence shown here is derived from an EMBL/GenBank/DDBJ whole genome shotgun (WGS) entry which is preliminary data.</text>
</comment>